<evidence type="ECO:0000313" key="8">
    <source>
        <dbReference type="EMBL" id="WOE76615.1"/>
    </source>
</evidence>
<dbReference type="KEGG" id="acoa:RB602_07575"/>
<keyword evidence="3" id="KW-0645">Protease</keyword>
<dbReference type="SUPFAM" id="SSF141986">
    <property type="entry name" value="LD-carboxypeptidase A C-terminal domain-like"/>
    <property type="match status" value="1"/>
</dbReference>
<keyword evidence="2" id="KW-0121">Carboxypeptidase</keyword>
<dbReference type="SUPFAM" id="SSF52317">
    <property type="entry name" value="Class I glutamine amidotransferase-like"/>
    <property type="match status" value="1"/>
</dbReference>
<evidence type="ECO:0000256" key="4">
    <source>
        <dbReference type="ARBA" id="ARBA00022801"/>
    </source>
</evidence>
<dbReference type="GO" id="GO:0004180">
    <property type="term" value="F:carboxypeptidase activity"/>
    <property type="evidence" value="ECO:0007669"/>
    <property type="project" value="UniProtKB-KW"/>
</dbReference>
<evidence type="ECO:0000259" key="6">
    <source>
        <dbReference type="Pfam" id="PF02016"/>
    </source>
</evidence>
<dbReference type="AlphaFoldDB" id="A0AA97FCM7"/>
<dbReference type="InterPro" id="IPR027478">
    <property type="entry name" value="LdcA_N"/>
</dbReference>
<dbReference type="PANTHER" id="PTHR30237">
    <property type="entry name" value="MURAMOYLTETRAPEPTIDE CARBOXYPEPTIDASE"/>
    <property type="match status" value="1"/>
</dbReference>
<dbReference type="CDD" id="cd07025">
    <property type="entry name" value="Peptidase_S66"/>
    <property type="match status" value="1"/>
</dbReference>
<evidence type="ECO:0000259" key="7">
    <source>
        <dbReference type="Pfam" id="PF17676"/>
    </source>
</evidence>
<dbReference type="GO" id="GO:0006508">
    <property type="term" value="P:proteolysis"/>
    <property type="evidence" value="ECO:0007669"/>
    <property type="project" value="UniProtKB-KW"/>
</dbReference>
<keyword evidence="5" id="KW-0720">Serine protease</keyword>
<reference evidence="8 9" key="1">
    <citation type="submission" date="2023-10" db="EMBL/GenBank/DDBJ databases">
        <title>Complete genome sequence of a Sphingomonadaceae bacterium.</title>
        <authorList>
            <person name="Yan C."/>
        </authorList>
    </citation>
    <scope>NUCLEOTIDE SEQUENCE [LARGE SCALE GENOMIC DNA]</scope>
    <source>
        <strain evidence="8 9">SCSIO 66989</strain>
    </source>
</reference>
<organism evidence="8 9">
    <name type="scientific">Alterisphingorhabdus coralli</name>
    <dbReference type="NCBI Taxonomy" id="3071408"/>
    <lineage>
        <taxon>Bacteria</taxon>
        <taxon>Pseudomonadati</taxon>
        <taxon>Pseudomonadota</taxon>
        <taxon>Alphaproteobacteria</taxon>
        <taxon>Sphingomonadales</taxon>
        <taxon>Sphingomonadaceae</taxon>
        <taxon>Alterisphingorhabdus (ex Yan et al. 2024)</taxon>
    </lineage>
</organism>
<dbReference type="Gene3D" id="3.50.30.60">
    <property type="entry name" value="LD-carboxypeptidase A C-terminal domain-like"/>
    <property type="match status" value="1"/>
</dbReference>
<comment type="similarity">
    <text evidence="1">Belongs to the peptidase S66 family.</text>
</comment>
<keyword evidence="9" id="KW-1185">Reference proteome</keyword>
<dbReference type="Pfam" id="PF17676">
    <property type="entry name" value="Peptidase_S66C"/>
    <property type="match status" value="1"/>
</dbReference>
<accession>A0AA97FCM7</accession>
<dbReference type="InterPro" id="IPR027461">
    <property type="entry name" value="Carboxypeptidase_A_C_sf"/>
</dbReference>
<evidence type="ECO:0000256" key="1">
    <source>
        <dbReference type="ARBA" id="ARBA00010233"/>
    </source>
</evidence>
<feature type="domain" description="LD-carboxypeptidase C-terminal" evidence="7">
    <location>
        <begin position="166"/>
        <end position="271"/>
    </location>
</feature>
<dbReference type="InterPro" id="IPR003507">
    <property type="entry name" value="S66_fam"/>
</dbReference>
<dbReference type="EMBL" id="CP136594">
    <property type="protein sequence ID" value="WOE76615.1"/>
    <property type="molecule type" value="Genomic_DNA"/>
</dbReference>
<dbReference type="PANTHER" id="PTHR30237:SF2">
    <property type="entry name" value="MUREIN TETRAPEPTIDE CARBOXYPEPTIDASE"/>
    <property type="match status" value="1"/>
</dbReference>
<protein>
    <submittedName>
        <fullName evidence="8">LD-carboxypeptidase</fullName>
    </submittedName>
</protein>
<evidence type="ECO:0000256" key="5">
    <source>
        <dbReference type="ARBA" id="ARBA00022825"/>
    </source>
</evidence>
<sequence>MTIGICAPSRAIDRSTADHVLAISGTSHPEAELVFHEQCFAGHGHFAGPDIQRRDAFVELANDPEVDAIWFARGGYGACRIAGESVAMLGDAACSKSYMGYSDGGNMLAALYRAGIGQVAHGPMVADIGRTGGDTAIARALDWLLDRDPQSLAAGLEPDTPYAAFNLMTFAMLVGSDLLPDLAGHVLVLEEVDEHLYAIDRAFFAVTNALAGKGLKGIALGRVSGVPENDIDFVMTAEEIAQSWCARSGIAYAGRMDIGHDADNKVVPFGSR</sequence>
<evidence type="ECO:0000313" key="9">
    <source>
        <dbReference type="Proteomes" id="UP001302429"/>
    </source>
</evidence>
<keyword evidence="4" id="KW-0378">Hydrolase</keyword>
<dbReference type="InterPro" id="IPR029062">
    <property type="entry name" value="Class_I_gatase-like"/>
</dbReference>
<dbReference type="Gene3D" id="3.40.50.10740">
    <property type="entry name" value="Class I glutamine amidotransferase-like"/>
    <property type="match status" value="1"/>
</dbReference>
<gene>
    <name evidence="8" type="ORF">RB602_07575</name>
</gene>
<dbReference type="InterPro" id="IPR040921">
    <property type="entry name" value="Peptidase_S66C"/>
</dbReference>
<dbReference type="RefSeq" id="WP_317084455.1">
    <property type="nucleotide sequence ID" value="NZ_CP136594.1"/>
</dbReference>
<proteinExistence type="inferred from homology"/>
<dbReference type="Pfam" id="PF02016">
    <property type="entry name" value="Peptidase_S66"/>
    <property type="match status" value="1"/>
</dbReference>
<dbReference type="Proteomes" id="UP001302429">
    <property type="component" value="Chromosome"/>
</dbReference>
<feature type="domain" description="LD-carboxypeptidase N-terminal" evidence="6">
    <location>
        <begin position="3"/>
        <end position="121"/>
    </location>
</feature>
<evidence type="ECO:0000256" key="2">
    <source>
        <dbReference type="ARBA" id="ARBA00022645"/>
    </source>
</evidence>
<dbReference type="GO" id="GO:0008236">
    <property type="term" value="F:serine-type peptidase activity"/>
    <property type="evidence" value="ECO:0007669"/>
    <property type="project" value="UniProtKB-KW"/>
</dbReference>
<name>A0AA97FCM7_9SPHN</name>
<evidence type="ECO:0000256" key="3">
    <source>
        <dbReference type="ARBA" id="ARBA00022670"/>
    </source>
</evidence>
<dbReference type="InterPro" id="IPR040449">
    <property type="entry name" value="Peptidase_S66_N"/>
</dbReference>